<dbReference type="Pfam" id="PF13561">
    <property type="entry name" value="adh_short_C2"/>
    <property type="match status" value="1"/>
</dbReference>
<protein>
    <submittedName>
        <fullName evidence="4">SDR family oxidoreductase</fullName>
    </submittedName>
</protein>
<comment type="similarity">
    <text evidence="1">Belongs to the short-chain dehydrogenases/reductases (SDR) family.</text>
</comment>
<dbReference type="SUPFAM" id="SSF51735">
    <property type="entry name" value="NAD(P)-binding Rossmann-fold domains"/>
    <property type="match status" value="1"/>
</dbReference>
<dbReference type="Gene3D" id="3.40.50.720">
    <property type="entry name" value="NAD(P)-binding Rossmann-like Domain"/>
    <property type="match status" value="1"/>
</dbReference>
<dbReference type="PRINTS" id="PR00081">
    <property type="entry name" value="GDHRDH"/>
</dbReference>
<dbReference type="Proteomes" id="UP001139451">
    <property type="component" value="Unassembled WGS sequence"/>
</dbReference>
<dbReference type="FunFam" id="3.40.50.720:FF:000084">
    <property type="entry name" value="Short-chain dehydrogenase reductase"/>
    <property type="match status" value="1"/>
</dbReference>
<proteinExistence type="inferred from homology"/>
<name>A0A9X2KM59_9SPHN</name>
<dbReference type="InterPro" id="IPR036291">
    <property type="entry name" value="NAD(P)-bd_dom_sf"/>
</dbReference>
<accession>A0A9X2KM59</accession>
<dbReference type="EMBL" id="JAMLDX010000008">
    <property type="protein sequence ID" value="MCP3731111.1"/>
    <property type="molecule type" value="Genomic_DNA"/>
</dbReference>
<reference evidence="4" key="1">
    <citation type="submission" date="2022-05" db="EMBL/GenBank/DDBJ databases">
        <title>Sphingomonas sp. strain MG17 Genome sequencing and assembly.</title>
        <authorList>
            <person name="Kim I."/>
        </authorList>
    </citation>
    <scope>NUCLEOTIDE SEQUENCE</scope>
    <source>
        <strain evidence="4">MG17</strain>
    </source>
</reference>
<evidence type="ECO:0000313" key="5">
    <source>
        <dbReference type="Proteomes" id="UP001139451"/>
    </source>
</evidence>
<keyword evidence="2" id="KW-0560">Oxidoreductase</keyword>
<dbReference type="InterPro" id="IPR002347">
    <property type="entry name" value="SDR_fam"/>
</dbReference>
<dbReference type="SMART" id="SM00822">
    <property type="entry name" value="PKS_KR"/>
    <property type="match status" value="1"/>
</dbReference>
<dbReference type="RefSeq" id="WP_254293394.1">
    <property type="nucleotide sequence ID" value="NZ_JAMLDX010000008.1"/>
</dbReference>
<evidence type="ECO:0000256" key="2">
    <source>
        <dbReference type="ARBA" id="ARBA00023002"/>
    </source>
</evidence>
<dbReference type="GO" id="GO:0016491">
    <property type="term" value="F:oxidoreductase activity"/>
    <property type="evidence" value="ECO:0007669"/>
    <property type="project" value="UniProtKB-KW"/>
</dbReference>
<feature type="domain" description="Ketoreductase" evidence="3">
    <location>
        <begin position="7"/>
        <end position="189"/>
    </location>
</feature>
<evidence type="ECO:0000313" key="4">
    <source>
        <dbReference type="EMBL" id="MCP3731111.1"/>
    </source>
</evidence>
<dbReference type="PANTHER" id="PTHR43639:SF1">
    <property type="entry name" value="SHORT-CHAIN DEHYDROGENASE_REDUCTASE FAMILY PROTEIN"/>
    <property type="match status" value="1"/>
</dbReference>
<dbReference type="PANTHER" id="PTHR43639">
    <property type="entry name" value="OXIDOREDUCTASE, SHORT-CHAIN DEHYDROGENASE/REDUCTASE FAMILY (AFU_ORTHOLOGUE AFUA_5G02870)"/>
    <property type="match status" value="1"/>
</dbReference>
<comment type="caution">
    <text evidence="4">The sequence shown here is derived from an EMBL/GenBank/DDBJ whole genome shotgun (WGS) entry which is preliminary data.</text>
</comment>
<dbReference type="InterPro" id="IPR057326">
    <property type="entry name" value="KR_dom"/>
</dbReference>
<evidence type="ECO:0000259" key="3">
    <source>
        <dbReference type="SMART" id="SM00822"/>
    </source>
</evidence>
<gene>
    <name evidence="4" type="ORF">M9978_11800</name>
</gene>
<dbReference type="AlphaFoldDB" id="A0A9X2KM59"/>
<evidence type="ECO:0000256" key="1">
    <source>
        <dbReference type="ARBA" id="ARBA00006484"/>
    </source>
</evidence>
<sequence>MRRLEGKSALITGGSRGIGRAIAEAYAREGARVAVNYVADERAALAAAGGEGVALRADVTDPVELRTLFAEAERALGGLDIVVANAHPGLGHGLLTELTEATIDQQLAVFKSYILSLQEAGRRVRDGGVIIAISSAATRLALPTTGLYASIKLAIEQLCRALSRELAPRGVRVVTLSPGLARTDRIAGVTLPQGAAAGDATSPFARPAEPEEVADAALFLASSEARWVNTSTLYVNGGSVYAQ</sequence>
<keyword evidence="5" id="KW-1185">Reference proteome</keyword>
<organism evidence="4 5">
    <name type="scientific">Sphingomonas tagetis</name>
    <dbReference type="NCBI Taxonomy" id="2949092"/>
    <lineage>
        <taxon>Bacteria</taxon>
        <taxon>Pseudomonadati</taxon>
        <taxon>Pseudomonadota</taxon>
        <taxon>Alphaproteobacteria</taxon>
        <taxon>Sphingomonadales</taxon>
        <taxon>Sphingomonadaceae</taxon>
        <taxon>Sphingomonas</taxon>
    </lineage>
</organism>